<evidence type="ECO:0000313" key="3">
    <source>
        <dbReference type="EMBL" id="MCK8676525.1"/>
    </source>
</evidence>
<name>A0ABT0I5D0_9ACTN</name>
<dbReference type="InterPro" id="IPR009839">
    <property type="entry name" value="SseB_N"/>
</dbReference>
<feature type="domain" description="SseB protein N-terminal" evidence="2">
    <location>
        <begin position="84"/>
        <end position="182"/>
    </location>
</feature>
<gene>
    <name evidence="3" type="ORF">M1O15_03735</name>
</gene>
<dbReference type="Proteomes" id="UP001522868">
    <property type="component" value="Unassembled WGS sequence"/>
</dbReference>
<evidence type="ECO:0000259" key="2">
    <source>
        <dbReference type="Pfam" id="PF07179"/>
    </source>
</evidence>
<comment type="caution">
    <text evidence="3">The sequence shown here is derived from an EMBL/GenBank/DDBJ whole genome shotgun (WGS) entry which is preliminary data.</text>
</comment>
<evidence type="ECO:0000313" key="4">
    <source>
        <dbReference type="Proteomes" id="UP001522868"/>
    </source>
</evidence>
<proteinExistence type="predicted"/>
<organism evidence="3 4">
    <name type="scientific">Streptomyces lichenis</name>
    <dbReference type="NCBI Taxonomy" id="2306967"/>
    <lineage>
        <taxon>Bacteria</taxon>
        <taxon>Bacillati</taxon>
        <taxon>Actinomycetota</taxon>
        <taxon>Actinomycetes</taxon>
        <taxon>Kitasatosporales</taxon>
        <taxon>Streptomycetaceae</taxon>
        <taxon>Streptomyces</taxon>
    </lineage>
</organism>
<sequence>MPTLLAKRPFGSIPRVVDNGDDDIRPAAGRASRLSGLTRLVAPEDEPAPLGAPMEAGPARPPAGPGTGGARGAVGADESEVRSAERHFARLLGEFRRSAVLVPLDAQGSLWTADSGGVRWICAFSDEHALARFAYARGEAGREWPYRTVFGARLLDVMVPMLPGPAGVALDAGSADGVLFPPVKGVVPDAVAVDLGGMG</sequence>
<accession>A0ABT0I5D0</accession>
<dbReference type="RefSeq" id="WP_248631725.1">
    <property type="nucleotide sequence ID" value="NZ_JALPTH010000003.1"/>
</dbReference>
<dbReference type="EMBL" id="JALPTH010000003">
    <property type="protein sequence ID" value="MCK8676525.1"/>
    <property type="molecule type" value="Genomic_DNA"/>
</dbReference>
<keyword evidence="4" id="KW-1185">Reference proteome</keyword>
<protein>
    <submittedName>
        <fullName evidence="3">SseB family protein</fullName>
    </submittedName>
</protein>
<feature type="region of interest" description="Disordered" evidence="1">
    <location>
        <begin position="1"/>
        <end position="79"/>
    </location>
</feature>
<dbReference type="Pfam" id="PF07179">
    <property type="entry name" value="SseB"/>
    <property type="match status" value="1"/>
</dbReference>
<reference evidence="3 4" key="1">
    <citation type="submission" date="2022-04" db="EMBL/GenBank/DDBJ databases">
        <title>Streptomyces sp. nov. LCR6-01 isolated from Lichen of Dirinaria sp.</title>
        <authorList>
            <person name="Kanchanasin P."/>
            <person name="Tanasupawat S."/>
            <person name="Phongsopitanun W."/>
        </authorList>
    </citation>
    <scope>NUCLEOTIDE SEQUENCE [LARGE SCALE GENOMIC DNA]</scope>
    <source>
        <strain evidence="3 4">LCR6-01</strain>
    </source>
</reference>
<evidence type="ECO:0000256" key="1">
    <source>
        <dbReference type="SAM" id="MobiDB-lite"/>
    </source>
</evidence>